<comment type="similarity">
    <text evidence="1">Belongs to the VgrG protein family.</text>
</comment>
<dbReference type="SUPFAM" id="SSF69255">
    <property type="entry name" value="gp5 N-terminal domain-like"/>
    <property type="match status" value="1"/>
</dbReference>
<evidence type="ECO:0000259" key="4">
    <source>
        <dbReference type="Pfam" id="PF22178"/>
    </source>
</evidence>
<reference evidence="5 6" key="1">
    <citation type="submission" date="2017-05" db="EMBL/GenBank/DDBJ databases">
        <title>Comparative genomic and metabolic analysis of manganese-oxidizing mechanisms in Celeribater manganoxidans DY25T: its adaption to the environment of polymetallic nodule.</title>
        <authorList>
            <person name="Wang X."/>
        </authorList>
    </citation>
    <scope>NUCLEOTIDE SEQUENCE [LARGE SCALE GENOMIC DNA]</scope>
    <source>
        <strain evidence="5 6">DY25</strain>
    </source>
</reference>
<organism evidence="5 6">
    <name type="scientific">Pacificitalea manganoxidans</name>
    <dbReference type="NCBI Taxonomy" id="1411902"/>
    <lineage>
        <taxon>Bacteria</taxon>
        <taxon>Pseudomonadati</taxon>
        <taxon>Pseudomonadota</taxon>
        <taxon>Alphaproteobacteria</taxon>
        <taxon>Rhodobacterales</taxon>
        <taxon>Paracoccaceae</taxon>
        <taxon>Pacificitalea</taxon>
    </lineage>
</organism>
<name>A0A291LXA3_9RHOB</name>
<accession>A0A291LXA3</accession>
<dbReference type="NCBIfam" id="TIGR01646">
    <property type="entry name" value="vgr_GE"/>
    <property type="match status" value="1"/>
</dbReference>
<dbReference type="AlphaFoldDB" id="A0A291LXA3"/>
<feature type="compositionally biased region" description="Polar residues" evidence="2">
    <location>
        <begin position="473"/>
        <end position="484"/>
    </location>
</feature>
<dbReference type="InterPro" id="IPR006533">
    <property type="entry name" value="T6SS_Vgr_RhsGE"/>
</dbReference>
<evidence type="ECO:0000256" key="2">
    <source>
        <dbReference type="SAM" id="MobiDB-lite"/>
    </source>
</evidence>
<feature type="region of interest" description="Disordered" evidence="2">
    <location>
        <begin position="460"/>
        <end position="487"/>
    </location>
</feature>
<dbReference type="RefSeq" id="WP_097372800.1">
    <property type="nucleotide sequence ID" value="NZ_CP021404.1"/>
</dbReference>
<dbReference type="InterPro" id="IPR017847">
    <property type="entry name" value="T6SS_RhsGE_Vgr_subset"/>
</dbReference>
<dbReference type="Gene3D" id="2.30.110.50">
    <property type="match status" value="1"/>
</dbReference>
<dbReference type="EMBL" id="CP021404">
    <property type="protein sequence ID" value="ATI41321.1"/>
    <property type="molecule type" value="Genomic_DNA"/>
</dbReference>
<evidence type="ECO:0000313" key="5">
    <source>
        <dbReference type="EMBL" id="ATI41321.1"/>
    </source>
</evidence>
<dbReference type="Gene3D" id="2.40.50.230">
    <property type="entry name" value="Gp5 N-terminal domain"/>
    <property type="match status" value="1"/>
</dbReference>
<dbReference type="SUPFAM" id="SSF69349">
    <property type="entry name" value="Phage fibre proteins"/>
    <property type="match status" value="1"/>
</dbReference>
<proteinExistence type="inferred from homology"/>
<dbReference type="Pfam" id="PF04717">
    <property type="entry name" value="Phage_base_V"/>
    <property type="match status" value="1"/>
</dbReference>
<dbReference type="InterPro" id="IPR037026">
    <property type="entry name" value="Vgr_OB-fold_dom_sf"/>
</dbReference>
<feature type="domain" description="Gp5/Type VI secretion system Vgr protein OB-fold" evidence="3">
    <location>
        <begin position="390"/>
        <end position="455"/>
    </location>
</feature>
<dbReference type="Pfam" id="PF22178">
    <property type="entry name" value="Gp5_trimer_C"/>
    <property type="match status" value="1"/>
</dbReference>
<protein>
    <submittedName>
        <fullName evidence="5">Uncharacterized protein</fullName>
    </submittedName>
</protein>
<dbReference type="Pfam" id="PF05954">
    <property type="entry name" value="Phage_GPD"/>
    <property type="match status" value="1"/>
</dbReference>
<dbReference type="Gene3D" id="4.10.220.110">
    <property type="match status" value="1"/>
</dbReference>
<feature type="domain" description="Gp5/Type VI secretion system Vgr C-terminal trimerisation" evidence="4">
    <location>
        <begin position="472"/>
        <end position="581"/>
    </location>
</feature>
<dbReference type="NCBIfam" id="TIGR03361">
    <property type="entry name" value="VI_Rhs_Vgr"/>
    <property type="match status" value="1"/>
</dbReference>
<dbReference type="InterPro" id="IPR006531">
    <property type="entry name" value="Gp5/Vgr_OB"/>
</dbReference>
<gene>
    <name evidence="5" type="ORF">CBW24_04415</name>
</gene>
<dbReference type="Gene3D" id="3.55.50.10">
    <property type="entry name" value="Baseplate protein-like domains"/>
    <property type="match status" value="1"/>
</dbReference>
<dbReference type="Proteomes" id="UP000219050">
    <property type="component" value="Chromosome"/>
</dbReference>
<evidence type="ECO:0000313" key="6">
    <source>
        <dbReference type="Proteomes" id="UP000219050"/>
    </source>
</evidence>
<evidence type="ECO:0000259" key="3">
    <source>
        <dbReference type="Pfam" id="PF04717"/>
    </source>
</evidence>
<dbReference type="InterPro" id="IPR054030">
    <property type="entry name" value="Gp5_Vgr_C"/>
</dbReference>
<evidence type="ECO:0000256" key="1">
    <source>
        <dbReference type="ARBA" id="ARBA00005558"/>
    </source>
</evidence>
<dbReference type="SUPFAM" id="SSF69279">
    <property type="entry name" value="Phage tail proteins"/>
    <property type="match status" value="2"/>
</dbReference>
<sequence length="651" mass="72296">MTLNVSQDNRIGRLHTPLAKDDLVLLRLSGSDGVNELFDYRVEALGVRPDLDFDALVGKLMGVELTSLDGDPIHFTGIVVEARFKGVGETGNLYAFQLRPWFWLAGRARQQRIFHEKSIPAILTEVMEAYSSASANHLVDSLTASYEPREYVVQYGESDLDFCQRLMERYGINYHFTHTRNGHSLILTDSNDEFAAIPGGRRNHVMVEDRHVDDKEHFWSWSPRRLLTTGAVRLTDYNFKTPTTDLTETQAGTAGHSFGDLEAFDYPGLYETGGAGKTMSSIRLEQERSADFRQSAEGDTMTLKSGMVVGIVSDSDATINSKKFLCLRAHHDYTSESYGSGDQGETVAYRGRYEFYPEEKPFRPALRTAPARVAGPQTAMVVGKTGEEIDVDPTGRILVRFHWDLAGANSMRCRVAQLWASKSWGAQFIPRIGMEVVVEFLEGDPDKPLVTGCVYHGNHPMPYSPEDEKNRSGIKSNSTPNSRGYNEVMFDDTAGKELFRQHAQFDMETKVLNDERREIDKNRSTIIGVDESHEVKGDSKWEITGQETRTTTGDRSVTMKANDKVEVKNNRDTKVSQNDTLETGMELKISAGTKIELKCGASKITMTPGSITIEALSINVKATASLTTSGLTAEHSGSALQTIKGGLVKIN</sequence>
<keyword evidence="6" id="KW-1185">Reference proteome</keyword>
<dbReference type="OrthoDB" id="9762420at2"/>
<dbReference type="KEGG" id="cmag:CBW24_04415"/>